<organism evidence="7">
    <name type="scientific">Tetraodon nigroviridis</name>
    <name type="common">Spotted green pufferfish</name>
    <name type="synonym">Chelonodon nigroviridis</name>
    <dbReference type="NCBI Taxonomy" id="99883"/>
    <lineage>
        <taxon>Eukaryota</taxon>
        <taxon>Metazoa</taxon>
        <taxon>Chordata</taxon>
        <taxon>Craniata</taxon>
        <taxon>Vertebrata</taxon>
        <taxon>Euteleostomi</taxon>
        <taxon>Actinopterygii</taxon>
        <taxon>Neopterygii</taxon>
        <taxon>Teleostei</taxon>
        <taxon>Neoteleostei</taxon>
        <taxon>Acanthomorphata</taxon>
        <taxon>Eupercaria</taxon>
        <taxon>Tetraodontiformes</taxon>
        <taxon>Tetradontoidea</taxon>
        <taxon>Tetraodontidae</taxon>
        <taxon>Tetraodon</taxon>
    </lineage>
</organism>
<feature type="domain" description="Dehydrogenase E1 component" evidence="6">
    <location>
        <begin position="28"/>
        <end position="104"/>
    </location>
</feature>
<dbReference type="InterPro" id="IPR050642">
    <property type="entry name" value="PDH_E1_Alpha_Subunit"/>
</dbReference>
<feature type="region of interest" description="Disordered" evidence="5">
    <location>
        <begin position="214"/>
        <end position="252"/>
    </location>
</feature>
<name>Q4T3C0_TETNG</name>
<dbReference type="KEGG" id="tng:GSTEN00007919G001"/>
<keyword evidence="4" id="KW-0786">Thiamine pyrophosphate</keyword>
<gene>
    <name evidence="7" type="ORF">GSTENG00007919001</name>
</gene>
<dbReference type="PANTHER" id="PTHR11516:SF60">
    <property type="entry name" value="PYRUVATE DEHYDROGENASE E1 COMPONENT SUBUNIT ALPHA"/>
    <property type="match status" value="1"/>
</dbReference>
<feature type="non-terminal residue" evidence="7">
    <location>
        <position position="491"/>
    </location>
</feature>
<reference evidence="7" key="1">
    <citation type="journal article" date="2004" name="Nature">
        <title>Genome duplication in the teleost fish Tetraodon nigroviridis reveals the early vertebrate proto-karyotype.</title>
        <authorList>
            <person name="Jaillon O."/>
            <person name="Aury J.-M."/>
            <person name="Brunet F."/>
            <person name="Petit J.-L."/>
            <person name="Stange-Thomann N."/>
            <person name="Mauceli E."/>
            <person name="Bouneau L."/>
            <person name="Fischer C."/>
            <person name="Ozouf-Costaz C."/>
            <person name="Bernot A."/>
            <person name="Nicaud S."/>
            <person name="Jaffe D."/>
            <person name="Fisher S."/>
            <person name="Lutfalla G."/>
            <person name="Dossat C."/>
            <person name="Segurens B."/>
            <person name="Dasilva C."/>
            <person name="Salanoubat M."/>
            <person name="Levy M."/>
            <person name="Boudet N."/>
            <person name="Castellano S."/>
            <person name="Anthouard V."/>
            <person name="Jubin C."/>
            <person name="Castelli V."/>
            <person name="Katinka M."/>
            <person name="Vacherie B."/>
            <person name="Biemont C."/>
            <person name="Skalli Z."/>
            <person name="Cattolico L."/>
            <person name="Poulain J."/>
            <person name="De Berardinis V."/>
            <person name="Cruaud C."/>
            <person name="Duprat S."/>
            <person name="Brottier P."/>
            <person name="Coutanceau J.-P."/>
            <person name="Gouzy J."/>
            <person name="Parra G."/>
            <person name="Lardier G."/>
            <person name="Chapple C."/>
            <person name="McKernan K.J."/>
            <person name="McEwan P."/>
            <person name="Bosak S."/>
            <person name="Kellis M."/>
            <person name="Volff J.-N."/>
            <person name="Guigo R."/>
            <person name="Zody M.C."/>
            <person name="Mesirov J."/>
            <person name="Lindblad-Toh K."/>
            <person name="Birren B."/>
            <person name="Nusbaum C."/>
            <person name="Kahn D."/>
            <person name="Robinson-Rechavi M."/>
            <person name="Laudet V."/>
            <person name="Schachter V."/>
            <person name="Quetier F."/>
            <person name="Saurin W."/>
            <person name="Scarpelli C."/>
            <person name="Wincker P."/>
            <person name="Lander E.S."/>
            <person name="Weissenbach J."/>
            <person name="Roest Crollius H."/>
        </authorList>
    </citation>
    <scope>NUCLEOTIDE SEQUENCE [LARGE SCALE GENOMIC DNA]</scope>
</reference>
<evidence type="ECO:0000256" key="2">
    <source>
        <dbReference type="ARBA" id="ARBA00022946"/>
    </source>
</evidence>
<comment type="cofactor">
    <cofactor evidence="1">
        <name>thiamine diphosphate</name>
        <dbReference type="ChEBI" id="CHEBI:58937"/>
    </cofactor>
</comment>
<reference evidence="7" key="2">
    <citation type="submission" date="2004-02" db="EMBL/GenBank/DDBJ databases">
        <authorList>
            <consortium name="Genoscope"/>
            <consortium name="Whitehead Institute Centre for Genome Research"/>
        </authorList>
    </citation>
    <scope>NUCLEOTIDE SEQUENCE</scope>
</reference>
<feature type="non-terminal residue" evidence="7">
    <location>
        <position position="1"/>
    </location>
</feature>
<dbReference type="OrthoDB" id="10256198at2759"/>
<evidence type="ECO:0000259" key="6">
    <source>
        <dbReference type="Pfam" id="PF00676"/>
    </source>
</evidence>
<evidence type="ECO:0000256" key="4">
    <source>
        <dbReference type="ARBA" id="ARBA00023052"/>
    </source>
</evidence>
<dbReference type="GO" id="GO:0006086">
    <property type="term" value="P:pyruvate decarboxylation to acetyl-CoA"/>
    <property type="evidence" value="ECO:0007669"/>
    <property type="project" value="TreeGrafter"/>
</dbReference>
<dbReference type="InterPro" id="IPR029061">
    <property type="entry name" value="THDP-binding"/>
</dbReference>
<dbReference type="GO" id="GO:0004739">
    <property type="term" value="F:pyruvate dehydrogenase (acetyl-transferring) activity"/>
    <property type="evidence" value="ECO:0007669"/>
    <property type="project" value="TreeGrafter"/>
</dbReference>
<feature type="compositionally biased region" description="Basic and acidic residues" evidence="5">
    <location>
        <begin position="228"/>
        <end position="242"/>
    </location>
</feature>
<dbReference type="Pfam" id="PF00676">
    <property type="entry name" value="E1_dh"/>
    <property type="match status" value="2"/>
</dbReference>
<evidence type="ECO:0000313" key="7">
    <source>
        <dbReference type="EMBL" id="CAF92612.1"/>
    </source>
</evidence>
<protein>
    <submittedName>
        <fullName evidence="7">(spotted green pufferfish) hypothetical protein</fullName>
    </submittedName>
</protein>
<sequence length="491" mass="54304">QKCDLHRLEEGPPEKAELTREQGLQYYRTMQTIRRMELKADQLYKQKIIRGFCHLYDGQEACAAGIEAAITPSDHLITAYRAHGYTFTRGVSVKEILAELTGETGGTFPSSLVPQRLHRSLPPQVAEGAWPKAKGALCTCTRLISTEATASWELRFLWELELLWPASTRETSSCVSRCTATAQPIRASCLSPSTWLRCGSCRASLSARTTNTEWARLWSERPPAPTTTREETSSRGSDRPGRTETTTGKGAACPGSCRCEHPSSCLVLLYDAANKPEKLDSSSGSAVMAPSWPNGDPFPSSVDSTVPLCLTGGWDGCALCPRGHQVCRRTLQVWKRPHRHGAADLSLPRTQHERPGCQVIVLKHFCYRDDEAVSVKEADLQHQPVGSISQVCSSSFVTVCSYRTRDEIQEVRSKSDPISMLKDRMLGNNMASVEEFKEIDISIRKEVEEAAQFCTSDPEPPLEDLCNHIFCNNPPLGVRGTHPWAVLKSVS</sequence>
<dbReference type="SUPFAM" id="SSF52518">
    <property type="entry name" value="Thiamin diphosphate-binding fold (THDP-binding)"/>
    <property type="match status" value="2"/>
</dbReference>
<accession>Q4T3C0</accession>
<dbReference type="AlphaFoldDB" id="Q4T3C0"/>
<dbReference type="Gene3D" id="3.40.50.970">
    <property type="match status" value="2"/>
</dbReference>
<evidence type="ECO:0000256" key="5">
    <source>
        <dbReference type="SAM" id="MobiDB-lite"/>
    </source>
</evidence>
<keyword evidence="2" id="KW-0809">Transit peptide</keyword>
<comment type="caution">
    <text evidence="7">The sequence shown here is derived from an EMBL/GenBank/DDBJ whole genome shotgun (WGS) entry which is preliminary data.</text>
</comment>
<evidence type="ECO:0000256" key="3">
    <source>
        <dbReference type="ARBA" id="ARBA00023002"/>
    </source>
</evidence>
<feature type="domain" description="Dehydrogenase E1 component" evidence="6">
    <location>
        <begin position="401"/>
        <end position="462"/>
    </location>
</feature>
<dbReference type="EMBL" id="CAAE01010102">
    <property type="protein sequence ID" value="CAF92612.1"/>
    <property type="molecule type" value="Genomic_DNA"/>
</dbReference>
<dbReference type="PANTHER" id="PTHR11516">
    <property type="entry name" value="PYRUVATE DEHYDROGENASE E1 COMPONENT, ALPHA SUBUNIT BACTERIAL AND ORGANELLAR"/>
    <property type="match status" value="1"/>
</dbReference>
<proteinExistence type="predicted"/>
<dbReference type="InterPro" id="IPR001017">
    <property type="entry name" value="DH_E1"/>
</dbReference>
<evidence type="ECO:0000256" key="1">
    <source>
        <dbReference type="ARBA" id="ARBA00001964"/>
    </source>
</evidence>
<keyword evidence="3" id="KW-0560">Oxidoreductase</keyword>